<dbReference type="Pfam" id="PF12680">
    <property type="entry name" value="SnoaL_2"/>
    <property type="match status" value="1"/>
</dbReference>
<dbReference type="Proteomes" id="UP000649753">
    <property type="component" value="Unassembled WGS sequence"/>
</dbReference>
<gene>
    <name evidence="2" type="ORF">H4W31_007714</name>
</gene>
<name>A0A927RBV9_9ACTN</name>
<comment type="caution">
    <text evidence="2">The sequence shown here is derived from an EMBL/GenBank/DDBJ whole genome shotgun (WGS) entry which is preliminary data.</text>
</comment>
<dbReference type="Gene3D" id="3.10.450.50">
    <property type="match status" value="1"/>
</dbReference>
<dbReference type="SUPFAM" id="SSF54427">
    <property type="entry name" value="NTF2-like"/>
    <property type="match status" value="1"/>
</dbReference>
<keyword evidence="3" id="KW-1185">Reference proteome</keyword>
<dbReference type="EMBL" id="JADBEB010000001">
    <property type="protein sequence ID" value="MBE1492076.1"/>
    <property type="molecule type" value="Genomic_DNA"/>
</dbReference>
<proteinExistence type="predicted"/>
<dbReference type="AlphaFoldDB" id="A0A927RBV9"/>
<evidence type="ECO:0000259" key="1">
    <source>
        <dbReference type="Pfam" id="PF12680"/>
    </source>
</evidence>
<dbReference type="InterPro" id="IPR037401">
    <property type="entry name" value="SnoaL-like"/>
</dbReference>
<feature type="domain" description="SnoaL-like" evidence="1">
    <location>
        <begin position="8"/>
        <end position="103"/>
    </location>
</feature>
<evidence type="ECO:0000313" key="2">
    <source>
        <dbReference type="EMBL" id="MBE1492076.1"/>
    </source>
</evidence>
<dbReference type="InterPro" id="IPR032710">
    <property type="entry name" value="NTF2-like_dom_sf"/>
</dbReference>
<organism evidence="2 3">
    <name type="scientific">Plantactinospora soyae</name>
    <dbReference type="NCBI Taxonomy" id="1544732"/>
    <lineage>
        <taxon>Bacteria</taxon>
        <taxon>Bacillati</taxon>
        <taxon>Actinomycetota</taxon>
        <taxon>Actinomycetes</taxon>
        <taxon>Micromonosporales</taxon>
        <taxon>Micromonosporaceae</taxon>
        <taxon>Plantactinospora</taxon>
    </lineage>
</organism>
<reference evidence="2" key="1">
    <citation type="submission" date="2020-10" db="EMBL/GenBank/DDBJ databases">
        <title>Sequencing the genomes of 1000 actinobacteria strains.</title>
        <authorList>
            <person name="Klenk H.-P."/>
        </authorList>
    </citation>
    <scope>NUCLEOTIDE SEQUENCE</scope>
    <source>
        <strain evidence="2">DSM 46832</strain>
    </source>
</reference>
<accession>A0A927RBV9</accession>
<sequence length="124" mass="14147">MTTAHETVSKYWTICEARDWAGFAALLAEGVVYDLPQPRQRINGRDAFVRFNVEYPGDWHVTVERVVGEGSHAASWVRIALDGEDLPALSFFEFDDFGLIVRITEFWPEPYDPPAGREHLAESY</sequence>
<protein>
    <recommendedName>
        <fullName evidence="1">SnoaL-like domain-containing protein</fullName>
    </recommendedName>
</protein>
<evidence type="ECO:0000313" key="3">
    <source>
        <dbReference type="Proteomes" id="UP000649753"/>
    </source>
</evidence>
<dbReference type="RefSeq" id="WP_192771042.1">
    <property type="nucleotide sequence ID" value="NZ_JADBEB010000001.1"/>
</dbReference>